<dbReference type="Proteomes" id="UP000257109">
    <property type="component" value="Unassembled WGS sequence"/>
</dbReference>
<dbReference type="InterPro" id="IPR002885">
    <property type="entry name" value="PPR_rpt"/>
</dbReference>
<evidence type="ECO:0000256" key="3">
    <source>
        <dbReference type="PROSITE-ProRule" id="PRU00708"/>
    </source>
</evidence>
<feature type="repeat" description="PPR" evidence="3">
    <location>
        <begin position="47"/>
        <end position="81"/>
    </location>
</feature>
<dbReference type="FunFam" id="1.25.40.10:FF:000031">
    <property type="entry name" value="Pentatricopeptide repeat-containing protein mitochondrial"/>
    <property type="match status" value="1"/>
</dbReference>
<dbReference type="InterPro" id="IPR036915">
    <property type="entry name" value="Cyclin-like_sf"/>
</dbReference>
<evidence type="ECO:0000259" key="4">
    <source>
        <dbReference type="Pfam" id="PF02984"/>
    </source>
</evidence>
<sequence>MKLKLGTRSICEGGKHVFNHNLQIIRLGKLGKVEDAIRIFSNMTHKNLVTYNSMISVFAKNARISDARQVFDKMSLRNLVSWNTMISGYLHNNMVEEASELFDVMPERDNFSWALMITCYTRKGKLEKARELLELVPDKLDTACWNAMIAGYAKKGQFDDAKKVFEQMPAKDLVSYNSMLAGYTQNGKMHLALYFFEGMTERNVVSWNLMVAGYVNSGDLSSAWQLFEKIPNPNAVSWVTMLCGFARYGKITEARRLFDRMPSKNVVSWNAMIAAYVQDLQIDEAVMLFMKMPYKDSVSWTTIINGYIRDGKLDEAREVYNQMPCKDITAETALMSGLIQNGRIDEANQMFSRISARDVICWNSMIAGYCQSGRMDEALNLFRQMPIKNAVSWNTMISGYAQAGQMDRATKIFQAMGEKNIVSWNSLIAGFLQNNLYLDALNSLVMMGQEKKKPDQSTFACALSACANLAALQVGKQLHEYILKSGYMNDLFVSNALIAMYAKCGRVQSAEQVFRDIECVDLISWNSLISGYALNGCANKAFKAFEQMLSERVVPDEVTFIGMLSACSHAGLANQGLDFFKCMVEDFAIEPLAEHYSCVIDLLGRMGRLEEAFNIVRGMKVKANAGLWGSLLGACRVYKNLELGRFAAERLFELEPHNASNYITLSNMHAEAGRWEDVERVRMLMRDKRAGKQPGCSWIEVQNQIQHFLSHDLAKLRPENIQLILNTLAAHMRDKCNISDMKSAFDILDNRKLLILLQNIYIPLHKVLLGATILVLLCYGNSTLQHYMLYQPSDLCACVKYLQPLCCSSRNSNLPAIQEKYSQHKFPNRFVVQNWFSKIHNVIAGALCVLAEYVT</sequence>
<dbReference type="InterPro" id="IPR004367">
    <property type="entry name" value="Cyclin_C-dom"/>
</dbReference>
<dbReference type="PANTHER" id="PTHR47926:SF468">
    <property type="entry name" value="PENTATRICOPEPTIDE REPEAT-CONTAINING PROTEIN"/>
    <property type="match status" value="1"/>
</dbReference>
<comment type="caution">
    <text evidence="5">The sequence shown here is derived from an EMBL/GenBank/DDBJ whole genome shotgun (WGS) entry which is preliminary data.</text>
</comment>
<dbReference type="SUPFAM" id="SSF47954">
    <property type="entry name" value="Cyclin-like"/>
    <property type="match status" value="1"/>
</dbReference>
<evidence type="ECO:0000313" key="5">
    <source>
        <dbReference type="EMBL" id="RDX95571.1"/>
    </source>
</evidence>
<proteinExistence type="inferred from homology"/>
<evidence type="ECO:0000313" key="6">
    <source>
        <dbReference type="Proteomes" id="UP000257109"/>
    </source>
</evidence>
<dbReference type="SUPFAM" id="SSF81901">
    <property type="entry name" value="HCP-like"/>
    <property type="match status" value="1"/>
</dbReference>
<keyword evidence="6" id="KW-1185">Reference proteome</keyword>
<feature type="repeat" description="PPR" evidence="3">
    <location>
        <begin position="234"/>
        <end position="268"/>
    </location>
</feature>
<dbReference type="PANTHER" id="PTHR47926">
    <property type="entry name" value="PENTATRICOPEPTIDE REPEAT-CONTAINING PROTEIN"/>
    <property type="match status" value="1"/>
</dbReference>
<feature type="repeat" description="PPR" evidence="3">
    <location>
        <begin position="521"/>
        <end position="555"/>
    </location>
</feature>
<feature type="repeat" description="PPR" evidence="3">
    <location>
        <begin position="393"/>
        <end position="423"/>
    </location>
</feature>
<dbReference type="AlphaFoldDB" id="A0A371GYI3"/>
<feature type="repeat" description="PPR" evidence="3">
    <location>
        <begin position="109"/>
        <end position="139"/>
    </location>
</feature>
<organism evidence="5 6">
    <name type="scientific">Mucuna pruriens</name>
    <name type="common">Velvet bean</name>
    <name type="synonym">Dolichos pruriens</name>
    <dbReference type="NCBI Taxonomy" id="157652"/>
    <lineage>
        <taxon>Eukaryota</taxon>
        <taxon>Viridiplantae</taxon>
        <taxon>Streptophyta</taxon>
        <taxon>Embryophyta</taxon>
        <taxon>Tracheophyta</taxon>
        <taxon>Spermatophyta</taxon>
        <taxon>Magnoliopsida</taxon>
        <taxon>eudicotyledons</taxon>
        <taxon>Gunneridae</taxon>
        <taxon>Pentapetalae</taxon>
        <taxon>rosids</taxon>
        <taxon>fabids</taxon>
        <taxon>Fabales</taxon>
        <taxon>Fabaceae</taxon>
        <taxon>Papilionoideae</taxon>
        <taxon>50 kb inversion clade</taxon>
        <taxon>NPAAA clade</taxon>
        <taxon>indigoferoid/millettioid clade</taxon>
        <taxon>Phaseoleae</taxon>
        <taxon>Mucuna</taxon>
    </lineage>
</organism>
<dbReference type="Pfam" id="PF20431">
    <property type="entry name" value="E_motif"/>
    <property type="match status" value="1"/>
</dbReference>
<dbReference type="GO" id="GO:0048731">
    <property type="term" value="P:system development"/>
    <property type="evidence" value="ECO:0007669"/>
    <property type="project" value="UniProtKB-ARBA"/>
</dbReference>
<dbReference type="Gene3D" id="1.25.40.10">
    <property type="entry name" value="Tetratricopeptide repeat domain"/>
    <property type="match status" value="8"/>
</dbReference>
<dbReference type="SUPFAM" id="SSF48452">
    <property type="entry name" value="TPR-like"/>
    <property type="match status" value="1"/>
</dbReference>
<feature type="domain" description="Cyclin C-terminal" evidence="4">
    <location>
        <begin position="781"/>
        <end position="827"/>
    </location>
</feature>
<dbReference type="PROSITE" id="PS51375">
    <property type="entry name" value="PPR"/>
    <property type="match status" value="9"/>
</dbReference>
<dbReference type="Pfam" id="PF01535">
    <property type="entry name" value="PPR"/>
    <property type="match status" value="12"/>
</dbReference>
<gene>
    <name evidence="5" type="primary">PCMP-H24</name>
    <name evidence="5" type="ORF">CR513_21884</name>
</gene>
<evidence type="ECO:0000256" key="2">
    <source>
        <dbReference type="ARBA" id="ARBA00022737"/>
    </source>
</evidence>
<evidence type="ECO:0000256" key="1">
    <source>
        <dbReference type="ARBA" id="ARBA00006643"/>
    </source>
</evidence>
<dbReference type="Pfam" id="PF02984">
    <property type="entry name" value="Cyclin_C"/>
    <property type="match status" value="1"/>
</dbReference>
<dbReference type="FunFam" id="1.25.40.10:FF:000366">
    <property type="entry name" value="Pentatricopeptide (PPR) repeat-containing protein"/>
    <property type="match status" value="1"/>
</dbReference>
<dbReference type="FunFam" id="1.25.40.10:FF:000125">
    <property type="entry name" value="Pentatricopeptide repeat-containing protein"/>
    <property type="match status" value="1"/>
</dbReference>
<name>A0A371GYI3_MUCPR</name>
<dbReference type="OrthoDB" id="185373at2759"/>
<dbReference type="GO" id="GO:0003723">
    <property type="term" value="F:RNA binding"/>
    <property type="evidence" value="ECO:0007669"/>
    <property type="project" value="InterPro"/>
</dbReference>
<dbReference type="Pfam" id="PF12854">
    <property type="entry name" value="PPR_1"/>
    <property type="match status" value="2"/>
</dbReference>
<dbReference type="NCBIfam" id="TIGR00756">
    <property type="entry name" value="PPR"/>
    <property type="match status" value="9"/>
</dbReference>
<feature type="repeat" description="PPR" evidence="3">
    <location>
        <begin position="141"/>
        <end position="175"/>
    </location>
</feature>
<feature type="repeat" description="PPR" evidence="3">
    <location>
        <begin position="296"/>
        <end position="330"/>
    </location>
</feature>
<accession>A0A371GYI3</accession>
<feature type="repeat" description="PPR" evidence="3">
    <location>
        <begin position="203"/>
        <end position="233"/>
    </location>
</feature>
<dbReference type="InterPro" id="IPR046960">
    <property type="entry name" value="PPR_At4g14850-like_plant"/>
</dbReference>
<comment type="similarity">
    <text evidence="1">Belongs to the PPR family. PCMP-H subfamily.</text>
</comment>
<protein>
    <submittedName>
        <fullName evidence="5">Pentatricopeptide repeat-containing protein</fullName>
    </submittedName>
</protein>
<feature type="repeat" description="PPR" evidence="3">
    <location>
        <begin position="358"/>
        <end position="392"/>
    </location>
</feature>
<reference evidence="5" key="1">
    <citation type="submission" date="2018-05" db="EMBL/GenBank/DDBJ databases">
        <title>Draft genome of Mucuna pruriens seed.</title>
        <authorList>
            <person name="Nnadi N.E."/>
            <person name="Vos R."/>
            <person name="Hasami M.H."/>
            <person name="Devisetty U.K."/>
            <person name="Aguiy J.C."/>
        </authorList>
    </citation>
    <scope>NUCLEOTIDE SEQUENCE [LARGE SCALE GENOMIC DNA]</scope>
    <source>
        <strain evidence="5">JCA_2017</strain>
    </source>
</reference>
<dbReference type="EMBL" id="QJKJ01004096">
    <property type="protein sequence ID" value="RDX95571.1"/>
    <property type="molecule type" value="Genomic_DNA"/>
</dbReference>
<dbReference type="Gene3D" id="1.10.472.10">
    <property type="entry name" value="Cyclin-like"/>
    <property type="match status" value="1"/>
</dbReference>
<feature type="non-terminal residue" evidence="5">
    <location>
        <position position="1"/>
    </location>
</feature>
<keyword evidence="2" id="KW-0677">Repeat</keyword>
<dbReference type="InterPro" id="IPR011990">
    <property type="entry name" value="TPR-like_helical_dom_sf"/>
</dbReference>
<dbReference type="Pfam" id="PF13041">
    <property type="entry name" value="PPR_2"/>
    <property type="match status" value="2"/>
</dbReference>
<dbReference type="InterPro" id="IPR046848">
    <property type="entry name" value="E_motif"/>
</dbReference>
<dbReference type="GO" id="GO:0009451">
    <property type="term" value="P:RNA modification"/>
    <property type="evidence" value="ECO:0007669"/>
    <property type="project" value="InterPro"/>
</dbReference>